<reference evidence="1 2" key="1">
    <citation type="journal article" date="2020" name="Mol. Biol. Evol.">
        <title>Distinct Expression and Methylation Patterns for Genes with Different Fates following a Single Whole-Genome Duplication in Flowering Plants.</title>
        <authorList>
            <person name="Shi T."/>
            <person name="Rahmani R.S."/>
            <person name="Gugger P.F."/>
            <person name="Wang M."/>
            <person name="Li H."/>
            <person name="Zhang Y."/>
            <person name="Li Z."/>
            <person name="Wang Q."/>
            <person name="Van de Peer Y."/>
            <person name="Marchal K."/>
            <person name="Chen J."/>
        </authorList>
    </citation>
    <scope>NUCLEOTIDE SEQUENCE [LARGE SCALE GENOMIC DNA]</scope>
    <source>
        <tissue evidence="1">Leaf</tissue>
    </source>
</reference>
<sequence length="56" mass="6621">MTQETQGLECLNAIKYIIITFQSLDFLLFLWYLTLIPCDVSFTCTKLPFISFYFLL</sequence>
<dbReference type="EMBL" id="DUZY01000007">
    <property type="protein sequence ID" value="DAD45131.1"/>
    <property type="molecule type" value="Genomic_DNA"/>
</dbReference>
<gene>
    <name evidence="1" type="ORF">HUJ06_003361</name>
</gene>
<keyword evidence="2" id="KW-1185">Reference proteome</keyword>
<organism evidence="1 2">
    <name type="scientific">Nelumbo nucifera</name>
    <name type="common">Sacred lotus</name>
    <dbReference type="NCBI Taxonomy" id="4432"/>
    <lineage>
        <taxon>Eukaryota</taxon>
        <taxon>Viridiplantae</taxon>
        <taxon>Streptophyta</taxon>
        <taxon>Embryophyta</taxon>
        <taxon>Tracheophyta</taxon>
        <taxon>Spermatophyta</taxon>
        <taxon>Magnoliopsida</taxon>
        <taxon>Proteales</taxon>
        <taxon>Nelumbonaceae</taxon>
        <taxon>Nelumbo</taxon>
    </lineage>
</organism>
<dbReference type="AlphaFoldDB" id="A0A822ZNN2"/>
<evidence type="ECO:0000313" key="1">
    <source>
        <dbReference type="EMBL" id="DAD45131.1"/>
    </source>
</evidence>
<evidence type="ECO:0000313" key="2">
    <source>
        <dbReference type="Proteomes" id="UP000607653"/>
    </source>
</evidence>
<protein>
    <submittedName>
        <fullName evidence="1">Uncharacterized protein</fullName>
    </submittedName>
</protein>
<accession>A0A822ZNN2</accession>
<comment type="caution">
    <text evidence="1">The sequence shown here is derived from an EMBL/GenBank/DDBJ whole genome shotgun (WGS) entry which is preliminary data.</text>
</comment>
<dbReference type="Proteomes" id="UP000607653">
    <property type="component" value="Unassembled WGS sequence"/>
</dbReference>
<proteinExistence type="predicted"/>
<name>A0A822ZNN2_NELNU</name>